<evidence type="ECO:0000313" key="4">
    <source>
        <dbReference type="Proteomes" id="UP000005580"/>
    </source>
</evidence>
<reference evidence="3" key="1">
    <citation type="submission" date="2011-01" db="EMBL/GenBank/DDBJ databases">
        <authorList>
            <person name="Muzny D."/>
            <person name="Qin X."/>
            <person name="Buhay C."/>
            <person name="Dugan-Rocha S."/>
            <person name="Ding Y."/>
            <person name="Chen G."/>
            <person name="Hawes A."/>
            <person name="Holder M."/>
            <person name="Jhangiani S."/>
            <person name="Johnson A."/>
            <person name="Khan Z."/>
            <person name="Li Z."/>
            <person name="Liu W."/>
            <person name="Liu X."/>
            <person name="Perez L."/>
            <person name="Shen H."/>
            <person name="Wang Q."/>
            <person name="Watt J."/>
            <person name="Xi L."/>
            <person name="Xin Y."/>
            <person name="Zhou J."/>
            <person name="Deng J."/>
            <person name="Jiang H."/>
            <person name="Liu Y."/>
            <person name="Qu J."/>
            <person name="Song X.-Z."/>
            <person name="Zhang L."/>
            <person name="Villasana D."/>
            <person name="Johnson A."/>
            <person name="Liu J."/>
            <person name="Liyanage D."/>
            <person name="Lorensuhewa L."/>
            <person name="Robinson T."/>
            <person name="Song A."/>
            <person name="Song B.-B."/>
            <person name="Dinh H."/>
            <person name="Thornton R."/>
            <person name="Coyle M."/>
            <person name="Francisco L."/>
            <person name="Jackson L."/>
            <person name="Javaid M."/>
            <person name="Korchina V."/>
            <person name="Kovar C."/>
            <person name="Mata R."/>
            <person name="Mathew T."/>
            <person name="Ngo R."/>
            <person name="Nguyen L."/>
            <person name="Nguyen N."/>
            <person name="Okwuonu G."/>
            <person name="Ongeri F."/>
            <person name="Pham C."/>
            <person name="Simmons D."/>
            <person name="Wilczek-Boney K."/>
            <person name="Hale W."/>
            <person name="Jakkamsetti A."/>
            <person name="Pham P."/>
            <person name="Ruth R."/>
            <person name="San Lucas F."/>
            <person name="Warren J."/>
            <person name="Zhang J."/>
            <person name="Zhao Z."/>
            <person name="Zhou C."/>
            <person name="Zhu D."/>
            <person name="Lee S."/>
            <person name="Bess C."/>
            <person name="Blankenburg K."/>
            <person name="Forbes L."/>
            <person name="Fu Q."/>
            <person name="Gubbala S."/>
            <person name="Hirani K."/>
            <person name="Jayaseelan J.C."/>
            <person name="Lara F."/>
            <person name="Munidasa M."/>
            <person name="Palculict T."/>
            <person name="Patil S."/>
            <person name="Pu L.-L."/>
            <person name="Saada N."/>
            <person name="Tang L."/>
            <person name="Weissenberger G."/>
            <person name="Zhu Y."/>
            <person name="Hemphill L."/>
            <person name="Shang Y."/>
            <person name="Youmans B."/>
            <person name="Ayvaz T."/>
            <person name="Ross M."/>
            <person name="Santibanez J."/>
            <person name="Aqrawi P."/>
            <person name="Gross S."/>
            <person name="Joshi V."/>
            <person name="Fowler G."/>
            <person name="Nazareth L."/>
            <person name="Reid J."/>
            <person name="Worley K."/>
            <person name="Petrosino J."/>
            <person name="Highlander S."/>
            <person name="Gibbs R."/>
        </authorList>
    </citation>
    <scope>NUCLEOTIDE SEQUENCE [LARGE SCALE GENOMIC DNA]</scope>
    <source>
        <strain evidence="3">ATCC 33269</strain>
    </source>
</reference>
<keyword evidence="2" id="KW-0812">Transmembrane</keyword>
<keyword evidence="2" id="KW-0472">Membrane</keyword>
<protein>
    <recommendedName>
        <fullName evidence="5">DUF4834 family protein</fullName>
    </recommendedName>
</protein>
<dbReference type="RefSeq" id="WP_004368434.1">
    <property type="nucleotide sequence ID" value="NZ_GL833118.1"/>
</dbReference>
<dbReference type="EMBL" id="AEPE02000004">
    <property type="protein sequence ID" value="EFZ37116.1"/>
    <property type="molecule type" value="Genomic_DNA"/>
</dbReference>
<keyword evidence="4" id="KW-1185">Reference proteome</keyword>
<dbReference type="eggNOG" id="ENOG5033CQB">
    <property type="taxonomic scope" value="Bacteria"/>
</dbReference>
<comment type="caution">
    <text evidence="3">The sequence shown here is derived from an EMBL/GenBank/DDBJ whole genome shotgun (WGS) entry which is preliminary data.</text>
</comment>
<evidence type="ECO:0000256" key="2">
    <source>
        <dbReference type="SAM" id="Phobius"/>
    </source>
</evidence>
<keyword evidence="2" id="KW-1133">Transmembrane helix</keyword>
<evidence type="ECO:0000313" key="3">
    <source>
        <dbReference type="EMBL" id="EFZ37116.1"/>
    </source>
</evidence>
<gene>
    <name evidence="3" type="ORF">HMPREF0663_11174</name>
</gene>
<dbReference type="Proteomes" id="UP000005580">
    <property type="component" value="Unassembled WGS sequence"/>
</dbReference>
<feature type="transmembrane region" description="Helical" evidence="2">
    <location>
        <begin position="6"/>
        <end position="27"/>
    </location>
</feature>
<proteinExistence type="predicted"/>
<evidence type="ECO:0000256" key="1">
    <source>
        <dbReference type="SAM" id="MobiDB-lite"/>
    </source>
</evidence>
<organism evidence="3 4">
    <name type="scientific">Hoylesella oralis ATCC 33269</name>
    <dbReference type="NCBI Taxonomy" id="873533"/>
    <lineage>
        <taxon>Bacteria</taxon>
        <taxon>Pseudomonadati</taxon>
        <taxon>Bacteroidota</taxon>
        <taxon>Bacteroidia</taxon>
        <taxon>Bacteroidales</taxon>
        <taxon>Prevotellaceae</taxon>
        <taxon>Hoylesella</taxon>
    </lineage>
</organism>
<dbReference type="STRING" id="28134.SAMN05444288_1700"/>
<feature type="region of interest" description="Disordered" evidence="1">
    <location>
        <begin position="41"/>
        <end position="63"/>
    </location>
</feature>
<name>E7RPS3_9BACT</name>
<dbReference type="Pfam" id="PF16118">
    <property type="entry name" value="DUF4834"/>
    <property type="match status" value="1"/>
</dbReference>
<evidence type="ECO:0008006" key="5">
    <source>
        <dbReference type="Google" id="ProtNLM"/>
    </source>
</evidence>
<dbReference type="InterPro" id="IPR032272">
    <property type="entry name" value="DUF4834"/>
</dbReference>
<sequence>MATFLNFILLIFIAIVLIITLFAYRLYNQIHRAADNFRRQMNKQQHRSSYTHGEASDEETIIDRRTQQEANKKIFSKDEGEYVDYQEVDHEH</sequence>
<dbReference type="HOGENOM" id="CLU_183767_0_0_10"/>
<dbReference type="AlphaFoldDB" id="E7RPS3"/>
<accession>E7RPS3</accession>